<evidence type="ECO:0000256" key="1">
    <source>
        <dbReference type="SAM" id="Phobius"/>
    </source>
</evidence>
<evidence type="ECO:0000313" key="3">
    <source>
        <dbReference type="Proteomes" id="UP000075398"/>
    </source>
</evidence>
<feature type="transmembrane region" description="Helical" evidence="1">
    <location>
        <begin position="20"/>
        <end position="40"/>
    </location>
</feature>
<proteinExistence type="predicted"/>
<comment type="caution">
    <text evidence="2">The sequence shown here is derived from an EMBL/GenBank/DDBJ whole genome shotgun (WGS) entry which is preliminary data.</text>
</comment>
<keyword evidence="1" id="KW-1133">Transmembrane helix</keyword>
<sequence>MYYLGNDTNRTTDEKSGNNMTMILIIGIVCLGGLFLMGAFNPKSSRRGRKNKRKEITI</sequence>
<keyword evidence="1" id="KW-0472">Membrane</keyword>
<organism evidence="2 3">
    <name type="scientific">Candidatus Methanofastidiosum methylothiophilum</name>
    <dbReference type="NCBI Taxonomy" id="1705564"/>
    <lineage>
        <taxon>Archaea</taxon>
        <taxon>Methanobacteriati</taxon>
        <taxon>Methanobacteriota</taxon>
        <taxon>Stenosarchaea group</taxon>
        <taxon>Candidatus Methanofastidiosia</taxon>
        <taxon>Candidatus Methanofastidiosales</taxon>
        <taxon>Candidatus Methanofastidiosaceae</taxon>
        <taxon>Candidatus Methanofastidiosum</taxon>
    </lineage>
</organism>
<dbReference type="Proteomes" id="UP000075398">
    <property type="component" value="Unassembled WGS sequence"/>
</dbReference>
<name>A0A150ITP0_9EURY</name>
<accession>A0A150ITP0</accession>
<evidence type="ECO:0000313" key="2">
    <source>
        <dbReference type="EMBL" id="KYC48346.1"/>
    </source>
</evidence>
<protein>
    <submittedName>
        <fullName evidence="2">Uncharacterized protein</fullName>
    </submittedName>
</protein>
<keyword evidence="1" id="KW-0812">Transmembrane</keyword>
<dbReference type="EMBL" id="LNGC01000133">
    <property type="protein sequence ID" value="KYC48346.1"/>
    <property type="molecule type" value="Genomic_DNA"/>
</dbReference>
<gene>
    <name evidence="2" type="ORF">AMQ22_01881</name>
</gene>
<reference evidence="2 3" key="1">
    <citation type="journal article" date="2016" name="ISME J.">
        <title>Chasing the elusive Euryarchaeota class WSA2: genomes reveal a uniquely fastidious methyl-reducing methanogen.</title>
        <authorList>
            <person name="Nobu M.K."/>
            <person name="Narihiro T."/>
            <person name="Kuroda K."/>
            <person name="Mei R."/>
            <person name="Liu W.T."/>
        </authorList>
    </citation>
    <scope>NUCLEOTIDE SEQUENCE [LARGE SCALE GENOMIC DNA]</scope>
    <source>
        <strain evidence="2">U1lsi0528_Bin055</strain>
    </source>
</reference>
<dbReference type="AlphaFoldDB" id="A0A150ITP0"/>